<protein>
    <submittedName>
        <fullName evidence="1">Uncharacterized protein</fullName>
    </submittedName>
</protein>
<dbReference type="Gramene" id="OIT35068">
    <property type="protein sequence ID" value="OIT35068"/>
    <property type="gene ID" value="A4A49_17211"/>
</dbReference>
<comment type="caution">
    <text evidence="1">The sequence shown here is derived from an EMBL/GenBank/DDBJ whole genome shotgun (WGS) entry which is preliminary data.</text>
</comment>
<dbReference type="AlphaFoldDB" id="A0A314L098"/>
<accession>A0A314L098</accession>
<dbReference type="Proteomes" id="UP000187609">
    <property type="component" value="Unassembled WGS sequence"/>
</dbReference>
<proteinExistence type="predicted"/>
<evidence type="ECO:0000313" key="1">
    <source>
        <dbReference type="EMBL" id="OIT35068.1"/>
    </source>
</evidence>
<organism evidence="1 2">
    <name type="scientific">Nicotiana attenuata</name>
    <name type="common">Coyote tobacco</name>
    <dbReference type="NCBI Taxonomy" id="49451"/>
    <lineage>
        <taxon>Eukaryota</taxon>
        <taxon>Viridiplantae</taxon>
        <taxon>Streptophyta</taxon>
        <taxon>Embryophyta</taxon>
        <taxon>Tracheophyta</taxon>
        <taxon>Spermatophyta</taxon>
        <taxon>Magnoliopsida</taxon>
        <taxon>eudicotyledons</taxon>
        <taxon>Gunneridae</taxon>
        <taxon>Pentapetalae</taxon>
        <taxon>asterids</taxon>
        <taxon>lamiids</taxon>
        <taxon>Solanales</taxon>
        <taxon>Solanaceae</taxon>
        <taxon>Nicotianoideae</taxon>
        <taxon>Nicotianeae</taxon>
        <taxon>Nicotiana</taxon>
    </lineage>
</organism>
<reference evidence="1" key="1">
    <citation type="submission" date="2016-11" db="EMBL/GenBank/DDBJ databases">
        <title>The genome of Nicotiana attenuata.</title>
        <authorList>
            <person name="Xu S."/>
            <person name="Brockmoeller T."/>
            <person name="Gaquerel E."/>
            <person name="Navarro A."/>
            <person name="Kuhl H."/>
            <person name="Gase K."/>
            <person name="Ling Z."/>
            <person name="Zhou W."/>
            <person name="Kreitzer C."/>
            <person name="Stanke M."/>
            <person name="Tang H."/>
            <person name="Lyons E."/>
            <person name="Pandey P."/>
            <person name="Pandey S.P."/>
            <person name="Timmermann B."/>
            <person name="Baldwin I.T."/>
        </authorList>
    </citation>
    <scope>NUCLEOTIDE SEQUENCE [LARGE SCALE GENOMIC DNA]</scope>
    <source>
        <strain evidence="1">UT</strain>
    </source>
</reference>
<keyword evidence="2" id="KW-1185">Reference proteome</keyword>
<dbReference type="EMBL" id="MJEQ01000615">
    <property type="protein sequence ID" value="OIT35068.1"/>
    <property type="molecule type" value="Genomic_DNA"/>
</dbReference>
<evidence type="ECO:0000313" key="2">
    <source>
        <dbReference type="Proteomes" id="UP000187609"/>
    </source>
</evidence>
<name>A0A314L098_NICAT</name>
<sequence length="168" mass="19114">MVTKQVKDLCKLFIYASEESGSKESGAQLKSETSAMDKRGRITGKHMNKKRQSERARQATWVEESRYHAYPRLHRSNVVTTAPVSLALPQYLLPSATGQSHNRTLGIGVHGRNTMTQSHDSYREVQLVEPHDAYRRDILLKNPDIYRSEALAIEHCDYSKRDGLVGHH</sequence>
<gene>
    <name evidence="1" type="ORF">A4A49_17211</name>
</gene>